<comment type="caution">
    <text evidence="6">The sequence shown here is derived from an EMBL/GenBank/DDBJ whole genome shotgun (WGS) entry which is preliminary data.</text>
</comment>
<dbReference type="PANTHER" id="PTHR44858:SF1">
    <property type="entry name" value="UDP-N-ACETYLGLUCOSAMINE--PEPTIDE N-ACETYLGLUCOSAMINYLTRANSFERASE SPINDLY-RELATED"/>
    <property type="match status" value="1"/>
</dbReference>
<evidence type="ECO:0000256" key="3">
    <source>
        <dbReference type="PROSITE-ProRule" id="PRU00339"/>
    </source>
</evidence>
<sequence>MKQPIRSTFVTLCLGLSATAGAQTLIDTGTAVGIQGTLSSITGPQIGMPTIPQIPTVPQELLDAAAGETASAPSQTTPAQSAPAQATPTQPAPAQAQPVQSPTQGATTQPVQTQAAATPATTTAAQSSAAAPAAQTPPPEPARVNGVPVIVTPAPAPAASAGTAAPGTAAAQPAALTGEQQLALDTAQQALEERRYAEAQAGFERLIAQNFNLPESHFGLGLALMAQNNLRGAEFEFQLLATLAPERYEGPYNLGVLANRQGRYDEALEYFKQASTLANTAPAEVRLKILEALAGEQTRKQDYVGLRESLAEMITIAPTNEQLRVRLAQAQVLSGETTAALPNSYEALQSEQTKGSAALLLSDIYSSQGLPDRGLNEIDSVLADMTGAERAPLLLRRADMLVQLGRVSEAVQSASQAVELDNSSDAGFARLGELRVIEGDLEGAVGAYRNAALLQPQNPVYRMELASLRLTLGRNDEAARDARMTLDLAPDTAMQARADFVRGVVAYRQGNYVRAQEALAASAGKVPTADAYLWLGLSAYAQRDYFAAADALSESVKLSPTTNARQNLASALLSSGRYPEAEALLQGLVTEDPGNAQNWYLLGLTQRSQRRESEASQSLKTAANLGHSDARRALQ</sequence>
<protein>
    <submittedName>
        <fullName evidence="6">Tetratricopeptide repeat protein</fullName>
    </submittedName>
</protein>
<feature type="region of interest" description="Disordered" evidence="4">
    <location>
        <begin position="65"/>
        <end position="147"/>
    </location>
</feature>
<dbReference type="PANTHER" id="PTHR44858">
    <property type="entry name" value="TETRATRICOPEPTIDE REPEAT PROTEIN 6"/>
    <property type="match status" value="1"/>
</dbReference>
<keyword evidence="7" id="KW-1185">Reference proteome</keyword>
<accession>A0ABW1YB82</accession>
<name>A0ABW1YB82_9DEIO</name>
<feature type="repeat" description="TPR" evidence="3">
    <location>
        <begin position="529"/>
        <end position="562"/>
    </location>
</feature>
<dbReference type="EMBL" id="JBHSWD010000001">
    <property type="protein sequence ID" value="MFC6591459.1"/>
    <property type="molecule type" value="Genomic_DNA"/>
</dbReference>
<dbReference type="Proteomes" id="UP001596297">
    <property type="component" value="Unassembled WGS sequence"/>
</dbReference>
<evidence type="ECO:0000313" key="7">
    <source>
        <dbReference type="Proteomes" id="UP001596297"/>
    </source>
</evidence>
<evidence type="ECO:0000256" key="1">
    <source>
        <dbReference type="ARBA" id="ARBA00022737"/>
    </source>
</evidence>
<reference evidence="7" key="1">
    <citation type="journal article" date="2019" name="Int. J. Syst. Evol. Microbiol.">
        <title>The Global Catalogue of Microorganisms (GCM) 10K type strain sequencing project: providing services to taxonomists for standard genome sequencing and annotation.</title>
        <authorList>
            <consortium name="The Broad Institute Genomics Platform"/>
            <consortium name="The Broad Institute Genome Sequencing Center for Infectious Disease"/>
            <person name="Wu L."/>
            <person name="Ma J."/>
        </authorList>
    </citation>
    <scope>NUCLEOTIDE SEQUENCE [LARGE SCALE GENOMIC DNA]</scope>
    <source>
        <strain evidence="7">CGMCC 1.15772</strain>
    </source>
</reference>
<dbReference type="SMART" id="SM00028">
    <property type="entry name" value="TPR"/>
    <property type="match status" value="8"/>
</dbReference>
<keyword evidence="1" id="KW-0677">Repeat</keyword>
<dbReference type="InterPro" id="IPR019734">
    <property type="entry name" value="TPR_rpt"/>
</dbReference>
<evidence type="ECO:0000256" key="2">
    <source>
        <dbReference type="ARBA" id="ARBA00022803"/>
    </source>
</evidence>
<keyword evidence="5" id="KW-0732">Signal</keyword>
<feature type="repeat" description="TPR" evidence="3">
    <location>
        <begin position="248"/>
        <end position="281"/>
    </location>
</feature>
<dbReference type="PROSITE" id="PS50005">
    <property type="entry name" value="TPR"/>
    <property type="match status" value="3"/>
</dbReference>
<evidence type="ECO:0000256" key="4">
    <source>
        <dbReference type="SAM" id="MobiDB-lite"/>
    </source>
</evidence>
<feature type="chain" id="PRO_5046164544" evidence="5">
    <location>
        <begin position="23"/>
        <end position="635"/>
    </location>
</feature>
<evidence type="ECO:0000256" key="5">
    <source>
        <dbReference type="SAM" id="SignalP"/>
    </source>
</evidence>
<dbReference type="SUPFAM" id="SSF48452">
    <property type="entry name" value="TPR-like"/>
    <property type="match status" value="2"/>
</dbReference>
<feature type="repeat" description="TPR" evidence="3">
    <location>
        <begin position="425"/>
        <end position="458"/>
    </location>
</feature>
<organism evidence="6 7">
    <name type="scientific">Deinococcus lacus</name>
    <dbReference type="NCBI Taxonomy" id="392561"/>
    <lineage>
        <taxon>Bacteria</taxon>
        <taxon>Thermotogati</taxon>
        <taxon>Deinococcota</taxon>
        <taxon>Deinococci</taxon>
        <taxon>Deinococcales</taxon>
        <taxon>Deinococcaceae</taxon>
        <taxon>Deinococcus</taxon>
    </lineage>
</organism>
<dbReference type="Gene3D" id="1.25.40.10">
    <property type="entry name" value="Tetratricopeptide repeat domain"/>
    <property type="match status" value="3"/>
</dbReference>
<dbReference type="Pfam" id="PF13432">
    <property type="entry name" value="TPR_16"/>
    <property type="match status" value="4"/>
</dbReference>
<feature type="signal peptide" evidence="5">
    <location>
        <begin position="1"/>
        <end position="22"/>
    </location>
</feature>
<keyword evidence="2 3" id="KW-0802">TPR repeat</keyword>
<dbReference type="InterPro" id="IPR050498">
    <property type="entry name" value="Ycf3"/>
</dbReference>
<dbReference type="InterPro" id="IPR011990">
    <property type="entry name" value="TPR-like_helical_dom_sf"/>
</dbReference>
<dbReference type="RefSeq" id="WP_380082462.1">
    <property type="nucleotide sequence ID" value="NZ_JBHSWD010000001.1"/>
</dbReference>
<feature type="compositionally biased region" description="Low complexity" evidence="4">
    <location>
        <begin position="69"/>
        <end position="134"/>
    </location>
</feature>
<dbReference type="Pfam" id="PF14559">
    <property type="entry name" value="TPR_19"/>
    <property type="match status" value="1"/>
</dbReference>
<evidence type="ECO:0000313" key="6">
    <source>
        <dbReference type="EMBL" id="MFC6591459.1"/>
    </source>
</evidence>
<gene>
    <name evidence="6" type="ORF">ACFP81_05150</name>
</gene>
<proteinExistence type="predicted"/>
<feature type="region of interest" description="Disordered" evidence="4">
    <location>
        <begin position="611"/>
        <end position="635"/>
    </location>
</feature>